<proteinExistence type="inferred from homology"/>
<comment type="subcellular location">
    <subcellularLocation>
        <location evidence="1">Fimbrium</location>
    </subcellularLocation>
</comment>
<comment type="caution">
    <text evidence="5">The sequence shown here is derived from an EMBL/GenBank/DDBJ whole genome shotgun (WGS) entry which is preliminary data.</text>
</comment>
<name>A0A3R8W9I7_PRORE</name>
<evidence type="ECO:0000313" key="5">
    <source>
        <dbReference type="EMBL" id="ELR5219098.1"/>
    </source>
</evidence>
<dbReference type="PANTHER" id="PTHR33420">
    <property type="entry name" value="FIMBRIAL SUBUNIT ELFA-RELATED"/>
    <property type="match status" value="1"/>
</dbReference>
<dbReference type="InterPro" id="IPR050263">
    <property type="entry name" value="Bact_Fimbrial_Adh_Pro"/>
</dbReference>
<keyword evidence="3" id="KW-0732">Signal</keyword>
<evidence type="ECO:0000256" key="4">
    <source>
        <dbReference type="ARBA" id="ARBA00023263"/>
    </source>
</evidence>
<comment type="similarity">
    <text evidence="2">Belongs to the fimbrial protein family.</text>
</comment>
<keyword evidence="4" id="KW-0281">Fimbrium</keyword>
<reference evidence="5" key="1">
    <citation type="submission" date="2023-10" db="EMBL/GenBank/DDBJ databases">
        <authorList>
            <consortium name="Clinical and Environmental Microbiology Branch: Whole genome sequencing antimicrobial resistance pathogens in the healthcare setting"/>
        </authorList>
    </citation>
    <scope>NUCLEOTIDE SEQUENCE</scope>
    <source>
        <strain evidence="5">2020QW-00022</strain>
    </source>
</reference>
<dbReference type="OrthoDB" id="6462828at2"/>
<gene>
    <name evidence="6" type="ORF">M0K77_003641</name>
    <name evidence="5" type="ORF">M0K77_RS18205</name>
</gene>
<evidence type="ECO:0000256" key="3">
    <source>
        <dbReference type="ARBA" id="ARBA00022729"/>
    </source>
</evidence>
<evidence type="ECO:0000256" key="1">
    <source>
        <dbReference type="ARBA" id="ARBA00004561"/>
    </source>
</evidence>
<dbReference type="RefSeq" id="WP_125892051.1">
    <property type="nucleotide sequence ID" value="NZ_JANGWI010000002.1"/>
</dbReference>
<accession>A0A3R8W9I7</accession>
<evidence type="ECO:0000256" key="2">
    <source>
        <dbReference type="ARBA" id="ARBA00006671"/>
    </source>
</evidence>
<protein>
    <submittedName>
        <fullName evidence="5">Type 1 fimbrial protein</fullName>
    </submittedName>
</protein>
<dbReference type="SUPFAM" id="SSF49401">
    <property type="entry name" value="Bacterial adhesins"/>
    <property type="match status" value="1"/>
</dbReference>
<dbReference type="Gene3D" id="2.60.40.1090">
    <property type="entry name" value="Fimbrial-type adhesion domain"/>
    <property type="match status" value="1"/>
</dbReference>
<dbReference type="GO" id="GO:0043709">
    <property type="term" value="P:cell adhesion involved in single-species biofilm formation"/>
    <property type="evidence" value="ECO:0007669"/>
    <property type="project" value="TreeGrafter"/>
</dbReference>
<dbReference type="PANTHER" id="PTHR33420:SF3">
    <property type="entry name" value="FIMBRIAL SUBUNIT ELFA"/>
    <property type="match status" value="1"/>
</dbReference>
<dbReference type="EMBL" id="ABEXCJ050000008">
    <property type="protein sequence ID" value="EMR4591285.1"/>
    <property type="molecule type" value="Genomic_DNA"/>
</dbReference>
<evidence type="ECO:0000313" key="6">
    <source>
        <dbReference type="EMBL" id="EMR4591285.1"/>
    </source>
</evidence>
<dbReference type="EMBL" id="ABEXCJ040000008">
    <property type="protein sequence ID" value="ELR5219098.1"/>
    <property type="molecule type" value="Genomic_DNA"/>
</dbReference>
<sequence length="178" mass="19667">MTNALTLMLSIIFVLFVNSNSLASSLSIYFEGNLLPLRCHLSSNDVKKTILLSQLRFSELEKHGQSDVYPFKLDIVNCAEMHLNKTVRITLNAKNIETYNGITYLKPTGESTVLLALINGKTHQPLTFNTPIDIGTITESGEGSINTMLFGIYAQKPFNSPLIAGGFSSLVTFNLDYQ</sequence>
<organism evidence="5">
    <name type="scientific">Providencia rettgeri</name>
    <dbReference type="NCBI Taxonomy" id="587"/>
    <lineage>
        <taxon>Bacteria</taxon>
        <taxon>Pseudomonadati</taxon>
        <taxon>Pseudomonadota</taxon>
        <taxon>Gammaproteobacteria</taxon>
        <taxon>Enterobacterales</taxon>
        <taxon>Morganellaceae</taxon>
        <taxon>Providencia</taxon>
    </lineage>
</organism>
<dbReference type="InterPro" id="IPR036937">
    <property type="entry name" value="Adhesion_dom_fimbrial_sf"/>
</dbReference>
<dbReference type="AlphaFoldDB" id="A0A3R8W9I7"/>
<dbReference type="GO" id="GO:0009289">
    <property type="term" value="C:pilus"/>
    <property type="evidence" value="ECO:0007669"/>
    <property type="project" value="UniProtKB-SubCell"/>
</dbReference>
<dbReference type="InterPro" id="IPR008966">
    <property type="entry name" value="Adhesion_dom_sf"/>
</dbReference>